<dbReference type="GO" id="GO:0005524">
    <property type="term" value="F:ATP binding"/>
    <property type="evidence" value="ECO:0007669"/>
    <property type="project" value="UniProtKB-KW"/>
</dbReference>
<keyword evidence="4 7" id="KW-1133">Transmembrane helix</keyword>
<keyword evidence="10" id="KW-0067">ATP-binding</keyword>
<evidence type="ECO:0000259" key="9">
    <source>
        <dbReference type="Pfam" id="PF12704"/>
    </source>
</evidence>
<dbReference type="EMBL" id="APJX01000010">
    <property type="protein sequence ID" value="EMS78124.1"/>
    <property type="molecule type" value="Genomic_DNA"/>
</dbReference>
<keyword evidence="10" id="KW-0547">Nucleotide-binding</keyword>
<keyword evidence="2" id="KW-1003">Cell membrane</keyword>
<keyword evidence="5 7" id="KW-0472">Membrane</keyword>
<dbReference type="Pfam" id="PF12704">
    <property type="entry name" value="MacB_PCD"/>
    <property type="match status" value="1"/>
</dbReference>
<feature type="domain" description="ABC3 transporter permease C-terminal" evidence="8">
    <location>
        <begin position="277"/>
        <end position="389"/>
    </location>
</feature>
<dbReference type="InterPro" id="IPR025857">
    <property type="entry name" value="MacB_PCD"/>
</dbReference>
<keyword evidence="3 7" id="KW-0812">Transmembrane</keyword>
<feature type="transmembrane region" description="Helical" evidence="7">
    <location>
        <begin position="21"/>
        <end position="45"/>
    </location>
</feature>
<accession>S0FY87</accession>
<dbReference type="EC" id="3.6.3.-" evidence="10"/>
<dbReference type="Pfam" id="PF02687">
    <property type="entry name" value="FtsX"/>
    <property type="match status" value="1"/>
</dbReference>
<dbReference type="InterPro" id="IPR050250">
    <property type="entry name" value="Macrolide_Exporter_MacB"/>
</dbReference>
<dbReference type="GO" id="GO:0016787">
    <property type="term" value="F:hydrolase activity"/>
    <property type="evidence" value="ECO:0007669"/>
    <property type="project" value="UniProtKB-KW"/>
</dbReference>
<name>S0FY87_9BACT</name>
<evidence type="ECO:0000256" key="7">
    <source>
        <dbReference type="SAM" id="Phobius"/>
    </source>
</evidence>
<proteinExistence type="inferred from homology"/>
<comment type="similarity">
    <text evidence="6">Belongs to the ABC-4 integral membrane protein family.</text>
</comment>
<feature type="transmembrane region" description="Helical" evidence="7">
    <location>
        <begin position="269"/>
        <end position="297"/>
    </location>
</feature>
<reference evidence="10 11" key="1">
    <citation type="journal article" date="2013" name="Genome Announc.">
        <title>Draft Genome Sequence of Desulfotignum phosphitoxidans DSM 13687 Strain FiPS-3.</title>
        <authorList>
            <person name="Poehlein A."/>
            <person name="Daniel R."/>
            <person name="Simeonova D.D."/>
        </authorList>
    </citation>
    <scope>NUCLEOTIDE SEQUENCE [LARGE SCALE GENOMIC DNA]</scope>
    <source>
        <strain evidence="10 11">DSM 13687</strain>
    </source>
</reference>
<keyword evidence="11" id="KW-1185">Reference proteome</keyword>
<feature type="domain" description="MacB-like periplasmic core" evidence="9">
    <location>
        <begin position="21"/>
        <end position="226"/>
    </location>
</feature>
<dbReference type="PANTHER" id="PTHR30572">
    <property type="entry name" value="MEMBRANE COMPONENT OF TRANSPORTER-RELATED"/>
    <property type="match status" value="1"/>
</dbReference>
<comment type="subcellular location">
    <subcellularLocation>
        <location evidence="1">Cell membrane</location>
        <topology evidence="1">Multi-pass membrane protein</topology>
    </subcellularLocation>
</comment>
<comment type="caution">
    <text evidence="10">The sequence shown here is derived from an EMBL/GenBank/DDBJ whole genome shotgun (WGS) entry which is preliminary data.</text>
</comment>
<evidence type="ECO:0000256" key="3">
    <source>
        <dbReference type="ARBA" id="ARBA00022692"/>
    </source>
</evidence>
<feature type="transmembrane region" description="Helical" evidence="7">
    <location>
        <begin position="318"/>
        <end position="347"/>
    </location>
</feature>
<evidence type="ECO:0000256" key="1">
    <source>
        <dbReference type="ARBA" id="ARBA00004651"/>
    </source>
</evidence>
<evidence type="ECO:0000259" key="8">
    <source>
        <dbReference type="Pfam" id="PF02687"/>
    </source>
</evidence>
<evidence type="ECO:0000256" key="5">
    <source>
        <dbReference type="ARBA" id="ARBA00023136"/>
    </source>
</evidence>
<dbReference type="GO" id="GO:0022857">
    <property type="term" value="F:transmembrane transporter activity"/>
    <property type="evidence" value="ECO:0007669"/>
    <property type="project" value="TreeGrafter"/>
</dbReference>
<feature type="transmembrane region" description="Helical" evidence="7">
    <location>
        <begin position="359"/>
        <end position="379"/>
    </location>
</feature>
<gene>
    <name evidence="10" type="primary">macB</name>
    <name evidence="10" type="ORF">Dpo_10c01180</name>
</gene>
<organism evidence="10 11">
    <name type="scientific">Desulfotignum phosphitoxidans DSM 13687</name>
    <dbReference type="NCBI Taxonomy" id="1286635"/>
    <lineage>
        <taxon>Bacteria</taxon>
        <taxon>Pseudomonadati</taxon>
        <taxon>Thermodesulfobacteriota</taxon>
        <taxon>Desulfobacteria</taxon>
        <taxon>Desulfobacterales</taxon>
        <taxon>Desulfobacteraceae</taxon>
        <taxon>Desulfotignum</taxon>
    </lineage>
</organism>
<dbReference type="GO" id="GO:0005886">
    <property type="term" value="C:plasma membrane"/>
    <property type="evidence" value="ECO:0007669"/>
    <property type="project" value="UniProtKB-SubCell"/>
</dbReference>
<dbReference type="Proteomes" id="UP000014216">
    <property type="component" value="Unassembled WGS sequence"/>
</dbReference>
<dbReference type="OrthoDB" id="9802264at2"/>
<keyword evidence="10" id="KW-0378">Hydrolase</keyword>
<dbReference type="RefSeq" id="WP_006967927.1">
    <property type="nucleotide sequence ID" value="NZ_APJX01000010.1"/>
</dbReference>
<dbReference type="AlphaFoldDB" id="S0FY87"/>
<dbReference type="InterPro" id="IPR003838">
    <property type="entry name" value="ABC3_permease_C"/>
</dbReference>
<evidence type="ECO:0000313" key="10">
    <source>
        <dbReference type="EMBL" id="EMS78124.1"/>
    </source>
</evidence>
<evidence type="ECO:0000313" key="11">
    <source>
        <dbReference type="Proteomes" id="UP000014216"/>
    </source>
</evidence>
<evidence type="ECO:0000256" key="4">
    <source>
        <dbReference type="ARBA" id="ARBA00022989"/>
    </source>
</evidence>
<sequence length="396" mass="43573">MILKPNIIEAVNSLVSAKQRSILALIGIVVGIGSVIAMVSVGTIVQQEALRHFMEMGTDVITISESFSRGGQSVGRKKILTLEVVQGIPEVCPGIRQVAPYSSAYETLKFQGKKETLPALGVTSAFMEINKLKMKEGRFIHDLDRHMFFCVIGTKVEKMLKSQGVRQLLGTRILYKEKYLSIIGVVEEVPMGGMRPYEINEGILMPISTLQRLFRDAEIKNIIGRTHGNLPHDVIEGQIKSYFNRHDSIPVDVRSAEELINQMQKQMRLFTLLLGTIGSISLVVGGIGVMNVMLVSVTERTREIGIRRALGARQEDILFQFLIESVLLCVIGGFVGVGIGVGASWIISYYANWQFSVCYEAMILGVGVAVGVGVFFGIYPARQAARLSPILALRSD</sequence>
<evidence type="ECO:0000256" key="2">
    <source>
        <dbReference type="ARBA" id="ARBA00022475"/>
    </source>
</evidence>
<protein>
    <submittedName>
        <fullName evidence="10">Macrolide export ATP-binding/permease protein MacB</fullName>
        <ecNumber evidence="10">3.6.3.-</ecNumber>
    </submittedName>
</protein>
<dbReference type="PANTHER" id="PTHR30572:SF4">
    <property type="entry name" value="ABC TRANSPORTER PERMEASE YTRF"/>
    <property type="match status" value="1"/>
</dbReference>
<evidence type="ECO:0000256" key="6">
    <source>
        <dbReference type="ARBA" id="ARBA00038076"/>
    </source>
</evidence>